<organism evidence="7 8">
    <name type="scientific">Monodon monoceros</name>
    <name type="common">Narwhal</name>
    <name type="synonym">Ceratodon monodon</name>
    <dbReference type="NCBI Taxonomy" id="40151"/>
    <lineage>
        <taxon>Eukaryota</taxon>
        <taxon>Metazoa</taxon>
        <taxon>Chordata</taxon>
        <taxon>Craniata</taxon>
        <taxon>Vertebrata</taxon>
        <taxon>Euteleostomi</taxon>
        <taxon>Mammalia</taxon>
        <taxon>Eutheria</taxon>
        <taxon>Laurasiatheria</taxon>
        <taxon>Artiodactyla</taxon>
        <taxon>Whippomorpha</taxon>
        <taxon>Cetacea</taxon>
        <taxon>Odontoceti</taxon>
        <taxon>Monodontidae</taxon>
        <taxon>Monodon</taxon>
    </lineage>
</organism>
<feature type="domain" description="HIG1" evidence="6">
    <location>
        <begin position="183"/>
        <end position="266"/>
    </location>
</feature>
<evidence type="ECO:0000259" key="6">
    <source>
        <dbReference type="PROSITE" id="PS51503"/>
    </source>
</evidence>
<dbReference type="GO" id="GO:0097250">
    <property type="term" value="P:mitochondrial respirasome assembly"/>
    <property type="evidence" value="ECO:0007669"/>
    <property type="project" value="TreeGrafter"/>
</dbReference>
<evidence type="ECO:0000313" key="8">
    <source>
        <dbReference type="Proteomes" id="UP000308365"/>
    </source>
</evidence>
<evidence type="ECO:0000313" key="7">
    <source>
        <dbReference type="EMBL" id="TKC46688.1"/>
    </source>
</evidence>
<dbReference type="GO" id="GO:0031966">
    <property type="term" value="C:mitochondrial membrane"/>
    <property type="evidence" value="ECO:0007669"/>
    <property type="project" value="UniProtKB-SubCell"/>
</dbReference>
<feature type="transmembrane region" description="Helical" evidence="5">
    <location>
        <begin position="242"/>
        <end position="263"/>
    </location>
</feature>
<protein>
    <recommendedName>
        <fullName evidence="6">HIG1 domain-containing protein</fullName>
    </recommendedName>
</protein>
<dbReference type="PANTHER" id="PTHR12297">
    <property type="entry name" value="HYPOXIA-INDUCBILE GENE 1 HIG1 -RELATED"/>
    <property type="match status" value="1"/>
</dbReference>
<evidence type="ECO:0000256" key="3">
    <source>
        <dbReference type="ARBA" id="ARBA00022989"/>
    </source>
</evidence>
<reference evidence="8" key="1">
    <citation type="journal article" date="2019" name="IScience">
        <title>Narwhal Genome Reveals Long-Term Low Genetic Diversity despite Current Large Abundance Size.</title>
        <authorList>
            <person name="Westbury M.V."/>
            <person name="Petersen B."/>
            <person name="Garde E."/>
            <person name="Heide-Jorgensen M.P."/>
            <person name="Lorenzen E.D."/>
        </authorList>
    </citation>
    <scope>NUCLEOTIDE SEQUENCE [LARGE SCALE GENOMIC DNA]</scope>
</reference>
<dbReference type="Pfam" id="PF04588">
    <property type="entry name" value="HIG_1_N"/>
    <property type="match status" value="1"/>
</dbReference>
<dbReference type="Proteomes" id="UP000308365">
    <property type="component" value="Unassembled WGS sequence"/>
</dbReference>
<name>A0A4U1FAY0_MONMO</name>
<comment type="caution">
    <text evidence="7">The sequence shown here is derived from an EMBL/GenBank/DDBJ whole genome shotgun (WGS) entry which is preliminary data.</text>
</comment>
<dbReference type="InterPro" id="IPR007667">
    <property type="entry name" value="Hypoxia_induced_domain"/>
</dbReference>
<sequence>MYTGFDDMKFNGNKNDVSSGQQLKLKSSSRAASIGLIHPEDPQSFTIQLALAECRTGHCSAMTTGVCVMQLGKVSSAELFSNQAGVPPNSTPNWLSTLLHRYLELYTTGPNQDTVKIETQAAGLSFNFWTGSCSSATTQGANGPCCWLSQMQKAHLLPEEKDREKPVGACDTLSLSEDSSITMSSDTDVSLSSYGEDQGSKLIRKAREAPFVPIAMAGFAAIIAHGSYTLKSRDNTKMSVHLIHVRVAAQGFAVGATALGMGCSMY</sequence>
<keyword evidence="3 5" id="KW-1133">Transmembrane helix</keyword>
<feature type="transmembrane region" description="Helical" evidence="5">
    <location>
        <begin position="211"/>
        <end position="230"/>
    </location>
</feature>
<keyword evidence="2 5" id="KW-0812">Transmembrane</keyword>
<dbReference type="PANTHER" id="PTHR12297:SF5">
    <property type="entry name" value="HIG1 DOMAIN FAMILY MEMBER 1A, MITOCHONDRIAL"/>
    <property type="match status" value="1"/>
</dbReference>
<comment type="subcellular location">
    <subcellularLocation>
        <location evidence="1">Mitochondrion membrane</location>
    </subcellularLocation>
</comment>
<dbReference type="PROSITE" id="PS51503">
    <property type="entry name" value="HIG1"/>
    <property type="match status" value="1"/>
</dbReference>
<evidence type="ECO:0000256" key="4">
    <source>
        <dbReference type="ARBA" id="ARBA00023136"/>
    </source>
</evidence>
<dbReference type="EMBL" id="RWIC01000251">
    <property type="protein sequence ID" value="TKC46688.1"/>
    <property type="molecule type" value="Genomic_DNA"/>
</dbReference>
<keyword evidence="4 5" id="KW-0472">Membrane</keyword>
<accession>A0A4U1FAY0</accession>
<dbReference type="Gene3D" id="6.10.140.1320">
    <property type="match status" value="1"/>
</dbReference>
<dbReference type="InterPro" id="IPR050355">
    <property type="entry name" value="RCF1"/>
</dbReference>
<gene>
    <name evidence="7" type="ORF">EI555_018690</name>
</gene>
<dbReference type="GO" id="GO:0043066">
    <property type="term" value="P:negative regulation of apoptotic process"/>
    <property type="evidence" value="ECO:0007669"/>
    <property type="project" value="TreeGrafter"/>
</dbReference>
<evidence type="ECO:0000256" key="5">
    <source>
        <dbReference type="SAM" id="Phobius"/>
    </source>
</evidence>
<evidence type="ECO:0000256" key="2">
    <source>
        <dbReference type="ARBA" id="ARBA00022692"/>
    </source>
</evidence>
<proteinExistence type="predicted"/>
<evidence type="ECO:0000256" key="1">
    <source>
        <dbReference type="ARBA" id="ARBA00004325"/>
    </source>
</evidence>
<dbReference type="AlphaFoldDB" id="A0A4U1FAY0"/>